<keyword evidence="2" id="KW-1185">Reference proteome</keyword>
<proteinExistence type="predicted"/>
<sequence>MAASSFSSSSQRATFSYDVFTTVSCREHEFQRITALVRHDMDQQALQRSFSSVPAKLPQKRQHYQRGFCEKSLPGKIKEVQCSDEKNVGVTLGASEQLSGIQRLLIQQNRQIMQLVSGDSLESTLQQQLFRLIRLDPLNDAEDSLESGGYYQTPNSATQETYAQPNGACNPSSRSSVHLPGIKWLQESQGERFGDKTTNGKAAAPSKTVHRKRLGFFVQKKSKEIIERTVANMPNSKSRHTVENRSLSKNHIKNQPEGTPKSWPSCKLRHNILSLEAAHTKNHAPKCHINHTVRNDSLKEMKLQDDDEEEKDKKAAEQNKVVAEWKESALHCVSRLQAYEEELKLRWLTPEAPQCEGNDATNNPQIGKTLSSIFLEETKQEQGSKDYEIRQPLSSPIFFGIGAYSEKHWNSDYNNIHVSTSMASKAQMLSERLTEDIVDEVIGEITKELNSLCDEYVEHLYQIEFLDPDDSC</sequence>
<dbReference type="Proteomes" id="UP001162992">
    <property type="component" value="Chromosome 17"/>
</dbReference>
<organism evidence="1 2">
    <name type="scientific">Diphasiastrum complanatum</name>
    <name type="common">Issler's clubmoss</name>
    <name type="synonym">Lycopodium complanatum</name>
    <dbReference type="NCBI Taxonomy" id="34168"/>
    <lineage>
        <taxon>Eukaryota</taxon>
        <taxon>Viridiplantae</taxon>
        <taxon>Streptophyta</taxon>
        <taxon>Embryophyta</taxon>
        <taxon>Tracheophyta</taxon>
        <taxon>Lycopodiopsida</taxon>
        <taxon>Lycopodiales</taxon>
        <taxon>Lycopodiaceae</taxon>
        <taxon>Lycopodioideae</taxon>
        <taxon>Diphasiastrum</taxon>
    </lineage>
</organism>
<evidence type="ECO:0000313" key="2">
    <source>
        <dbReference type="Proteomes" id="UP001162992"/>
    </source>
</evidence>
<name>A0ACC2B8J7_DIPCM</name>
<evidence type="ECO:0000313" key="1">
    <source>
        <dbReference type="EMBL" id="KAJ7526086.1"/>
    </source>
</evidence>
<accession>A0ACC2B8J7</accession>
<protein>
    <submittedName>
        <fullName evidence="1">Uncharacterized protein</fullName>
    </submittedName>
</protein>
<reference evidence="2" key="1">
    <citation type="journal article" date="2024" name="Proc. Natl. Acad. Sci. U.S.A.">
        <title>Extraordinary preservation of gene collinearity over three hundred million years revealed in homosporous lycophytes.</title>
        <authorList>
            <person name="Li C."/>
            <person name="Wickell D."/>
            <person name="Kuo L.Y."/>
            <person name="Chen X."/>
            <person name="Nie B."/>
            <person name="Liao X."/>
            <person name="Peng D."/>
            <person name="Ji J."/>
            <person name="Jenkins J."/>
            <person name="Williams M."/>
            <person name="Shu S."/>
            <person name="Plott C."/>
            <person name="Barry K."/>
            <person name="Rajasekar S."/>
            <person name="Grimwood J."/>
            <person name="Han X."/>
            <person name="Sun S."/>
            <person name="Hou Z."/>
            <person name="He W."/>
            <person name="Dai G."/>
            <person name="Sun C."/>
            <person name="Schmutz J."/>
            <person name="Leebens-Mack J.H."/>
            <person name="Li F.W."/>
            <person name="Wang L."/>
        </authorList>
    </citation>
    <scope>NUCLEOTIDE SEQUENCE [LARGE SCALE GENOMIC DNA]</scope>
    <source>
        <strain evidence="2">cv. PW_Plant_1</strain>
    </source>
</reference>
<gene>
    <name evidence="1" type="ORF">O6H91_17G080700</name>
</gene>
<dbReference type="EMBL" id="CM055108">
    <property type="protein sequence ID" value="KAJ7526086.1"/>
    <property type="molecule type" value="Genomic_DNA"/>
</dbReference>
<comment type="caution">
    <text evidence="1">The sequence shown here is derived from an EMBL/GenBank/DDBJ whole genome shotgun (WGS) entry which is preliminary data.</text>
</comment>